<sequence length="253" mass="27967">MSEDRYRSGNITTKYLFETYPEGFHGVRLNEEETRSIAAIAAALFTHHRHRAVNFLNSVQQDFSTNTQSMNEQLLFVKVPHIDREASQHKISGVQIIPDNCTVTLDGKKVHIEGPINFCNTVLNLKVNGKPCNVQIKSCDTAGRISLLYKGCPYDLNVTTSTAQKYYKYMPEPKKVDLSNVIVAPMPGMIKSVSVKVGQSVSECQETCVIEAMKMQNSLLAPKSGKVKAVNCEAGKAVEEGSSSSIRFDLVFG</sequence>
<dbReference type="Proteomes" id="UP000054815">
    <property type="component" value="Unassembled WGS sequence"/>
</dbReference>
<keyword evidence="1" id="KW-0443">Lipid metabolism</keyword>
<evidence type="ECO:0000313" key="5">
    <source>
        <dbReference type="Proteomes" id="UP000054815"/>
    </source>
</evidence>
<dbReference type="GO" id="GO:0005739">
    <property type="term" value="C:mitochondrion"/>
    <property type="evidence" value="ECO:0007669"/>
    <property type="project" value="TreeGrafter"/>
</dbReference>
<dbReference type="Gene3D" id="2.40.50.100">
    <property type="match status" value="1"/>
</dbReference>
<evidence type="ECO:0000256" key="1">
    <source>
        <dbReference type="ARBA" id="ARBA00023098"/>
    </source>
</evidence>
<protein>
    <submittedName>
        <fullName evidence="4">Propionyl-CoA carboxylase alpha chain, mitochondrial</fullName>
    </submittedName>
</protein>
<dbReference type="GO" id="GO:0006629">
    <property type="term" value="P:lipid metabolic process"/>
    <property type="evidence" value="ECO:0007669"/>
    <property type="project" value="UniProtKB-KW"/>
</dbReference>
<dbReference type="Pfam" id="PF18140">
    <property type="entry name" value="PCC_BT"/>
    <property type="match status" value="1"/>
</dbReference>
<dbReference type="InterPro" id="IPR041265">
    <property type="entry name" value="PCC_BT"/>
</dbReference>
<dbReference type="Pfam" id="PF00364">
    <property type="entry name" value="Biotin_lipoyl"/>
    <property type="match status" value="1"/>
</dbReference>
<dbReference type="InterPro" id="IPR050856">
    <property type="entry name" value="Biotin_carboxylase_complex"/>
</dbReference>
<evidence type="ECO:0000259" key="3">
    <source>
        <dbReference type="PROSITE" id="PS50968"/>
    </source>
</evidence>
<proteinExistence type="predicted"/>
<organism evidence="4 5">
    <name type="scientific">Trichinella pseudospiralis</name>
    <name type="common">Parasitic roundworm</name>
    <dbReference type="NCBI Taxonomy" id="6337"/>
    <lineage>
        <taxon>Eukaryota</taxon>
        <taxon>Metazoa</taxon>
        <taxon>Ecdysozoa</taxon>
        <taxon>Nematoda</taxon>
        <taxon>Enoplea</taxon>
        <taxon>Dorylaimia</taxon>
        <taxon>Trichinellida</taxon>
        <taxon>Trichinellidae</taxon>
        <taxon>Trichinella</taxon>
    </lineage>
</organism>
<dbReference type="InterPro" id="IPR011053">
    <property type="entry name" value="Single_hybrid_motif"/>
</dbReference>
<name>A0A0V0Y7G2_TRIPS</name>
<dbReference type="SUPFAM" id="SSF51230">
    <property type="entry name" value="Single hybrid motif"/>
    <property type="match status" value="1"/>
</dbReference>
<accession>A0A0V0Y7G2</accession>
<dbReference type="InterPro" id="IPR000089">
    <property type="entry name" value="Biotin_lipoyl"/>
</dbReference>
<comment type="caution">
    <text evidence="4">The sequence shown here is derived from an EMBL/GenBank/DDBJ whole genome shotgun (WGS) entry which is preliminary data.</text>
</comment>
<dbReference type="Gene3D" id="3.30.700.30">
    <property type="match status" value="1"/>
</dbReference>
<evidence type="ECO:0000313" key="4">
    <source>
        <dbReference type="EMBL" id="KRX95964.1"/>
    </source>
</evidence>
<dbReference type="AlphaFoldDB" id="A0A0V0Y7G2"/>
<dbReference type="CDD" id="cd06850">
    <property type="entry name" value="biotinyl_domain"/>
    <property type="match status" value="1"/>
</dbReference>
<reference evidence="4 5" key="1">
    <citation type="submission" date="2015-01" db="EMBL/GenBank/DDBJ databases">
        <title>Evolution of Trichinella species and genotypes.</title>
        <authorList>
            <person name="Korhonen P.K."/>
            <person name="Edoardo P."/>
            <person name="Giuseppe L.R."/>
            <person name="Gasser R.B."/>
        </authorList>
    </citation>
    <scope>NUCLEOTIDE SEQUENCE [LARGE SCALE GENOMIC DNA]</scope>
    <source>
        <strain evidence="4">ISS141</strain>
    </source>
</reference>
<feature type="domain" description="Lipoyl-binding" evidence="3">
    <location>
        <begin position="173"/>
        <end position="251"/>
    </location>
</feature>
<dbReference type="GO" id="GO:0004658">
    <property type="term" value="F:propionyl-CoA carboxylase activity"/>
    <property type="evidence" value="ECO:0007669"/>
    <property type="project" value="TreeGrafter"/>
</dbReference>
<keyword evidence="2" id="KW-0092">Biotin</keyword>
<dbReference type="PROSITE" id="PS50968">
    <property type="entry name" value="BIOTINYL_LIPOYL"/>
    <property type="match status" value="1"/>
</dbReference>
<dbReference type="PANTHER" id="PTHR18866:SF33">
    <property type="entry name" value="METHYLCROTONOYL-COA CARBOXYLASE SUBUNIT ALPHA, MITOCHONDRIAL-RELATED"/>
    <property type="match status" value="1"/>
</dbReference>
<evidence type="ECO:0000256" key="2">
    <source>
        <dbReference type="ARBA" id="ARBA00023267"/>
    </source>
</evidence>
<gene>
    <name evidence="4" type="primary">pcca-1</name>
    <name evidence="4" type="ORF">T4E_8917</name>
</gene>
<dbReference type="EMBL" id="JYDU01000049">
    <property type="protein sequence ID" value="KRX95964.1"/>
    <property type="molecule type" value="Genomic_DNA"/>
</dbReference>
<dbReference type="PANTHER" id="PTHR18866">
    <property type="entry name" value="CARBOXYLASE:PYRUVATE/ACETYL-COA/PROPIONYL-COA CARBOXYLASE"/>
    <property type="match status" value="1"/>
</dbReference>